<reference evidence="1 2" key="1">
    <citation type="submission" date="2017-09" db="EMBL/GenBank/DDBJ databases">
        <title>Genomics of the genus Arcobacter.</title>
        <authorList>
            <person name="Perez-Cataluna A."/>
            <person name="Figueras M.J."/>
            <person name="Salas-Masso N."/>
        </authorList>
    </citation>
    <scope>NUCLEOTIDE SEQUENCE [LARGE SCALE GENOMIC DNA]</scope>
    <source>
        <strain evidence="1 2">CECT 7386</strain>
    </source>
</reference>
<evidence type="ECO:0008006" key="3">
    <source>
        <dbReference type="Google" id="ProtNLM"/>
    </source>
</evidence>
<sequence>MSKNEIPNISQFELKNLAKDFIAEDTRLIALSKLIKTKKLPKRRKEVAEALLLSLEPQTSLMLEVWCSKQERFKHLKRCTITGRFNELEKAKIIKVFKTAPCKVTRNTAKYYTVSEIL</sequence>
<gene>
    <name evidence="1" type="ORF">CP985_09100</name>
</gene>
<name>A0AAX2AEG1_9BACT</name>
<keyword evidence="2" id="KW-1185">Reference proteome</keyword>
<dbReference type="EMBL" id="NXID01000031">
    <property type="protein sequence ID" value="RXK15308.1"/>
    <property type="molecule type" value="Genomic_DNA"/>
</dbReference>
<evidence type="ECO:0000313" key="2">
    <source>
        <dbReference type="Proteomes" id="UP000290092"/>
    </source>
</evidence>
<accession>A0AAX2AEG1</accession>
<organism evidence="1 2">
    <name type="scientific">Malaciobacter mytili LMG 24559</name>
    <dbReference type="NCBI Taxonomy" id="1032238"/>
    <lineage>
        <taxon>Bacteria</taxon>
        <taxon>Pseudomonadati</taxon>
        <taxon>Campylobacterota</taxon>
        <taxon>Epsilonproteobacteria</taxon>
        <taxon>Campylobacterales</taxon>
        <taxon>Arcobacteraceae</taxon>
        <taxon>Malaciobacter</taxon>
    </lineage>
</organism>
<dbReference type="KEGG" id="amyt:AMYT_0656"/>
<proteinExistence type="predicted"/>
<dbReference type="AlphaFoldDB" id="A0AAX2AEG1"/>
<protein>
    <recommendedName>
        <fullName evidence="3">Phage protein</fullName>
    </recommendedName>
</protein>
<evidence type="ECO:0000313" key="1">
    <source>
        <dbReference type="EMBL" id="RXK15308.1"/>
    </source>
</evidence>
<dbReference type="Proteomes" id="UP000290092">
    <property type="component" value="Unassembled WGS sequence"/>
</dbReference>
<dbReference type="RefSeq" id="WP_114841128.1">
    <property type="nucleotide sequence ID" value="NZ_CP031219.1"/>
</dbReference>
<comment type="caution">
    <text evidence="1">The sequence shown here is derived from an EMBL/GenBank/DDBJ whole genome shotgun (WGS) entry which is preliminary data.</text>
</comment>